<accession>A0ABW8JD51</accession>
<keyword evidence="3" id="KW-1185">Reference proteome</keyword>
<organism evidence="2 3">
    <name type="scientific">Dyella jejuensis</name>
    <dbReference type="NCBI Taxonomy" id="1432009"/>
    <lineage>
        <taxon>Bacteria</taxon>
        <taxon>Pseudomonadati</taxon>
        <taxon>Pseudomonadota</taxon>
        <taxon>Gammaproteobacteria</taxon>
        <taxon>Lysobacterales</taxon>
        <taxon>Rhodanobacteraceae</taxon>
        <taxon>Dyella</taxon>
    </lineage>
</organism>
<dbReference type="EMBL" id="JADIKJ010000001">
    <property type="protein sequence ID" value="MFK2899012.1"/>
    <property type="molecule type" value="Genomic_DNA"/>
</dbReference>
<dbReference type="RefSeq" id="WP_404544306.1">
    <property type="nucleotide sequence ID" value="NZ_JADIKJ010000001.1"/>
</dbReference>
<keyword evidence="1" id="KW-1133">Transmembrane helix</keyword>
<evidence type="ECO:0000256" key="1">
    <source>
        <dbReference type="SAM" id="Phobius"/>
    </source>
</evidence>
<feature type="transmembrane region" description="Helical" evidence="1">
    <location>
        <begin position="6"/>
        <end position="23"/>
    </location>
</feature>
<evidence type="ECO:0000313" key="3">
    <source>
        <dbReference type="Proteomes" id="UP001620461"/>
    </source>
</evidence>
<name>A0ABW8JD51_9GAMM</name>
<dbReference type="Proteomes" id="UP001620461">
    <property type="component" value="Unassembled WGS sequence"/>
</dbReference>
<protein>
    <submittedName>
        <fullName evidence="2">Uncharacterized protein</fullName>
    </submittedName>
</protein>
<comment type="caution">
    <text evidence="2">The sequence shown here is derived from an EMBL/GenBank/DDBJ whole genome shotgun (WGS) entry which is preliminary data.</text>
</comment>
<feature type="transmembrane region" description="Helical" evidence="1">
    <location>
        <begin position="78"/>
        <end position="102"/>
    </location>
</feature>
<gene>
    <name evidence="2" type="ORF">ISP15_01505</name>
</gene>
<sequence length="109" mass="12004">MRHLPLLLLSPLLLVLLWLFWVYPKGGLGNRWRLLYNLVVTLLTVMACAWATTSFHAASSSPAAGVFGRQSGDIWNQVKPSLCGYGISIGVLGIAVAIRSILWRSRAVR</sequence>
<proteinExistence type="predicted"/>
<reference evidence="2 3" key="1">
    <citation type="submission" date="2020-10" db="EMBL/GenBank/DDBJ databases">
        <title>Phylogeny of dyella-like bacteria.</title>
        <authorList>
            <person name="Fu J."/>
        </authorList>
    </citation>
    <scope>NUCLEOTIDE SEQUENCE [LARGE SCALE GENOMIC DNA]</scope>
    <source>
        <strain evidence="2 3">JP1</strain>
    </source>
</reference>
<keyword evidence="1" id="KW-0812">Transmembrane</keyword>
<keyword evidence="1" id="KW-0472">Membrane</keyword>
<evidence type="ECO:0000313" key="2">
    <source>
        <dbReference type="EMBL" id="MFK2899012.1"/>
    </source>
</evidence>
<feature type="transmembrane region" description="Helical" evidence="1">
    <location>
        <begin position="35"/>
        <end position="58"/>
    </location>
</feature>